<dbReference type="InterPro" id="IPR012495">
    <property type="entry name" value="TadE-like_dom"/>
</dbReference>
<dbReference type="AlphaFoldDB" id="A0A916ZXN1"/>
<proteinExistence type="predicted"/>
<keyword evidence="4" id="KW-1185">Reference proteome</keyword>
<keyword evidence="1" id="KW-0472">Membrane</keyword>
<accession>A0A916ZXN1</accession>
<dbReference type="Proteomes" id="UP000644699">
    <property type="component" value="Unassembled WGS sequence"/>
</dbReference>
<name>A0A916ZXN1_9HYPH</name>
<feature type="domain" description="TadE-like" evidence="2">
    <location>
        <begin position="7"/>
        <end position="49"/>
    </location>
</feature>
<keyword evidence="1" id="KW-0812">Transmembrane</keyword>
<organism evidence="3 4">
    <name type="scientific">Aureimonas endophytica</name>
    <dbReference type="NCBI Taxonomy" id="2027858"/>
    <lineage>
        <taxon>Bacteria</taxon>
        <taxon>Pseudomonadati</taxon>
        <taxon>Pseudomonadota</taxon>
        <taxon>Alphaproteobacteria</taxon>
        <taxon>Hyphomicrobiales</taxon>
        <taxon>Aurantimonadaceae</taxon>
        <taxon>Aureimonas</taxon>
    </lineage>
</organism>
<dbReference type="RefSeq" id="WP_188911759.1">
    <property type="nucleotide sequence ID" value="NZ_BMIQ01000007.1"/>
</dbReference>
<dbReference type="EMBL" id="BMIQ01000007">
    <property type="protein sequence ID" value="GGE17622.1"/>
    <property type="molecule type" value="Genomic_DNA"/>
</dbReference>
<evidence type="ECO:0000259" key="2">
    <source>
        <dbReference type="Pfam" id="PF07811"/>
    </source>
</evidence>
<reference evidence="3" key="1">
    <citation type="journal article" date="2014" name="Int. J. Syst. Evol. Microbiol.">
        <title>Complete genome sequence of Corynebacterium casei LMG S-19264T (=DSM 44701T), isolated from a smear-ripened cheese.</title>
        <authorList>
            <consortium name="US DOE Joint Genome Institute (JGI-PGF)"/>
            <person name="Walter F."/>
            <person name="Albersmeier A."/>
            <person name="Kalinowski J."/>
            <person name="Ruckert C."/>
        </authorList>
    </citation>
    <scope>NUCLEOTIDE SEQUENCE</scope>
    <source>
        <strain evidence="3">CGMCC 1.15367</strain>
    </source>
</reference>
<evidence type="ECO:0000256" key="1">
    <source>
        <dbReference type="SAM" id="Phobius"/>
    </source>
</evidence>
<protein>
    <recommendedName>
        <fullName evidence="2">TadE-like domain-containing protein</fullName>
    </recommendedName>
</protein>
<feature type="transmembrane region" description="Helical" evidence="1">
    <location>
        <begin position="15"/>
        <end position="36"/>
    </location>
</feature>
<gene>
    <name evidence="3" type="ORF">GCM10011390_40950</name>
</gene>
<reference evidence="3" key="2">
    <citation type="submission" date="2020-09" db="EMBL/GenBank/DDBJ databases">
        <authorList>
            <person name="Sun Q."/>
            <person name="Zhou Y."/>
        </authorList>
    </citation>
    <scope>NUCLEOTIDE SEQUENCE</scope>
    <source>
        <strain evidence="3">CGMCC 1.15367</strain>
    </source>
</reference>
<sequence>MLSCSRGASAVEFALVVPFLCLILFGIMVVGVFLGLAHSLEQIAADAGRYAVVGLAAEERHRLAEQWVLARADQYPLLAQTRLSASTEEVGNAFTVRVRYDASALPRVPFLDAFFETPKEITRSSTYAVP</sequence>
<evidence type="ECO:0000313" key="4">
    <source>
        <dbReference type="Proteomes" id="UP000644699"/>
    </source>
</evidence>
<evidence type="ECO:0000313" key="3">
    <source>
        <dbReference type="EMBL" id="GGE17622.1"/>
    </source>
</evidence>
<comment type="caution">
    <text evidence="3">The sequence shown here is derived from an EMBL/GenBank/DDBJ whole genome shotgun (WGS) entry which is preliminary data.</text>
</comment>
<keyword evidence="1" id="KW-1133">Transmembrane helix</keyword>
<dbReference type="Pfam" id="PF07811">
    <property type="entry name" value="TadE"/>
    <property type="match status" value="1"/>
</dbReference>